<dbReference type="InterPro" id="IPR003377">
    <property type="entry name" value="Cornichon"/>
</dbReference>
<reference evidence="2" key="1">
    <citation type="submission" date="2023-07" db="EMBL/GenBank/DDBJ databases">
        <title>Chromosome-level genome assembly of Artemia franciscana.</title>
        <authorList>
            <person name="Jo E."/>
        </authorList>
    </citation>
    <scope>NUCLEOTIDE SEQUENCE</scope>
    <source>
        <tissue evidence="2">Whole body</tissue>
    </source>
</reference>
<evidence type="ECO:0000313" key="3">
    <source>
        <dbReference type="Proteomes" id="UP001187531"/>
    </source>
</evidence>
<dbReference type="Pfam" id="PF03311">
    <property type="entry name" value="Cornichon"/>
    <property type="match status" value="1"/>
</dbReference>
<dbReference type="EMBL" id="JAVRJZ010000019">
    <property type="protein sequence ID" value="KAK2706694.1"/>
    <property type="molecule type" value="Genomic_DNA"/>
</dbReference>
<dbReference type="Proteomes" id="UP001187531">
    <property type="component" value="Unassembled WGS sequence"/>
</dbReference>
<feature type="non-terminal residue" evidence="2">
    <location>
        <position position="1"/>
    </location>
</feature>
<keyword evidence="1" id="KW-0812">Transmembrane</keyword>
<feature type="transmembrane region" description="Helical" evidence="1">
    <location>
        <begin position="88"/>
        <end position="106"/>
    </location>
</feature>
<keyword evidence="3" id="KW-1185">Reference proteome</keyword>
<comment type="caution">
    <text evidence="2">The sequence shown here is derived from an EMBL/GenBank/DDBJ whole genome shotgun (WGS) entry which is preliminary data.</text>
</comment>
<evidence type="ECO:0000256" key="1">
    <source>
        <dbReference type="SAM" id="Phobius"/>
    </source>
</evidence>
<protein>
    <submittedName>
        <fullName evidence="2">Uncharacterized protein</fullName>
    </submittedName>
</protein>
<dbReference type="SMART" id="SM01398">
    <property type="entry name" value="Cornichon"/>
    <property type="match status" value="1"/>
</dbReference>
<keyword evidence="1" id="KW-0472">Membrane</keyword>
<name>A0AA88KYF6_ARTSF</name>
<evidence type="ECO:0000313" key="2">
    <source>
        <dbReference type="EMBL" id="KAK2706694.1"/>
    </source>
</evidence>
<organism evidence="2 3">
    <name type="scientific">Artemia franciscana</name>
    <name type="common">Brine shrimp</name>
    <name type="synonym">Artemia sanfranciscana</name>
    <dbReference type="NCBI Taxonomy" id="6661"/>
    <lineage>
        <taxon>Eukaryota</taxon>
        <taxon>Metazoa</taxon>
        <taxon>Ecdysozoa</taxon>
        <taxon>Arthropoda</taxon>
        <taxon>Crustacea</taxon>
        <taxon>Branchiopoda</taxon>
        <taxon>Anostraca</taxon>
        <taxon>Artemiidae</taxon>
        <taxon>Artemia</taxon>
    </lineage>
</organism>
<dbReference type="GO" id="GO:0016192">
    <property type="term" value="P:vesicle-mediated transport"/>
    <property type="evidence" value="ECO:0007669"/>
    <property type="project" value="InterPro"/>
</dbReference>
<feature type="non-terminal residue" evidence="2">
    <location>
        <position position="107"/>
    </location>
</feature>
<dbReference type="AlphaFoldDB" id="A0AA88KYF6"/>
<accession>A0AA88KYF6</accession>
<sequence>IVLLSDLENDMINVLECCERLNFWVGPHIAVNFGLTVIPVLTGDWFVVAMTLPVGAYVFYQYFTTPRGNSGVFEPTDLLKQDVLRGHLWQSIILAIIYIIYLAVFFS</sequence>
<proteinExistence type="predicted"/>
<keyword evidence="1" id="KW-1133">Transmembrane helix</keyword>
<gene>
    <name evidence="2" type="ORF">QYM36_014661</name>
</gene>